<dbReference type="OrthoDB" id="1598901at2"/>
<evidence type="ECO:0000313" key="2">
    <source>
        <dbReference type="Proteomes" id="UP000004095"/>
    </source>
</evidence>
<comment type="caution">
    <text evidence="1">The sequence shown here is derived from an EMBL/GenBank/DDBJ whole genome shotgun (WGS) entry which is preliminary data.</text>
</comment>
<reference evidence="1 2" key="1">
    <citation type="submission" date="2007-01" db="EMBL/GenBank/DDBJ databases">
        <authorList>
            <person name="Haygood M."/>
            <person name="Podell S."/>
            <person name="Anderson C."/>
            <person name="Hopkinson B."/>
            <person name="Roe K."/>
            <person name="Barbeau K."/>
            <person name="Gaasterland T."/>
            <person name="Ferriera S."/>
            <person name="Johnson J."/>
            <person name="Kravitz S."/>
            <person name="Beeson K."/>
            <person name="Sutton G."/>
            <person name="Rogers Y.-H."/>
            <person name="Friedman R."/>
            <person name="Frazier M."/>
            <person name="Venter J.C."/>
        </authorList>
    </citation>
    <scope>NUCLEOTIDE SEQUENCE [LARGE SCALE GENOMIC DNA]</scope>
    <source>
        <strain evidence="1 2">ATCC 23134</strain>
    </source>
</reference>
<accession>A1ZLC4</accession>
<name>A1ZLC4_MICM2</name>
<dbReference type="AlphaFoldDB" id="A1ZLC4"/>
<organism evidence="1 2">
    <name type="scientific">Microscilla marina ATCC 23134</name>
    <dbReference type="NCBI Taxonomy" id="313606"/>
    <lineage>
        <taxon>Bacteria</taxon>
        <taxon>Pseudomonadati</taxon>
        <taxon>Bacteroidota</taxon>
        <taxon>Cytophagia</taxon>
        <taxon>Cytophagales</taxon>
        <taxon>Microscillaceae</taxon>
        <taxon>Microscilla</taxon>
    </lineage>
</organism>
<dbReference type="EMBL" id="AAWS01000014">
    <property type="protein sequence ID" value="EAY28678.1"/>
    <property type="molecule type" value="Genomic_DNA"/>
</dbReference>
<proteinExistence type="predicted"/>
<keyword evidence="2" id="KW-1185">Reference proteome</keyword>
<evidence type="ECO:0000313" key="1">
    <source>
        <dbReference type="EMBL" id="EAY28678.1"/>
    </source>
</evidence>
<protein>
    <submittedName>
        <fullName evidence="1">Uncharacterized protein</fullName>
    </submittedName>
</protein>
<dbReference type="Proteomes" id="UP000004095">
    <property type="component" value="Unassembled WGS sequence"/>
</dbReference>
<dbReference type="RefSeq" id="WP_002697389.1">
    <property type="nucleotide sequence ID" value="NZ_AAWS01000014.1"/>
</dbReference>
<sequence>MTNIFEFLKTGFIYGTTVGMSRKEVLNILKTFDDAGSLNQPDLFSHVFKDTEFVFYEDELQLINFDLDKGAQVYLETEDHQQIVFTPQTSLYSFCETLDAQEIAWEFYQSLTGMKQITLMTEGETLAFFSFEDEIPKLEKIQLVLAATLPPNIQERLINIVMR</sequence>
<gene>
    <name evidence="1" type="ORF">M23134_07776</name>
</gene>